<proteinExistence type="predicted"/>
<evidence type="ECO:0000313" key="3">
    <source>
        <dbReference type="Proteomes" id="UP000756346"/>
    </source>
</evidence>
<dbReference type="PROSITE" id="PS51462">
    <property type="entry name" value="NUDIX"/>
    <property type="match status" value="1"/>
</dbReference>
<keyword evidence="3" id="KW-1185">Reference proteome</keyword>
<dbReference type="CDD" id="cd02883">
    <property type="entry name" value="NUDIX_Hydrolase"/>
    <property type="match status" value="1"/>
</dbReference>
<gene>
    <name evidence="2" type="ORF">B0I36DRAFT_355248</name>
</gene>
<protein>
    <recommendedName>
        <fullName evidence="1">Nudix hydrolase domain-containing protein</fullName>
    </recommendedName>
</protein>
<dbReference type="SUPFAM" id="SSF55811">
    <property type="entry name" value="Nudix"/>
    <property type="match status" value="1"/>
</dbReference>
<dbReference type="InterPro" id="IPR000086">
    <property type="entry name" value="NUDIX_hydrolase_dom"/>
</dbReference>
<reference evidence="2" key="1">
    <citation type="journal article" date="2021" name="Nat. Commun.">
        <title>Genetic determinants of endophytism in the Arabidopsis root mycobiome.</title>
        <authorList>
            <person name="Mesny F."/>
            <person name="Miyauchi S."/>
            <person name="Thiergart T."/>
            <person name="Pickel B."/>
            <person name="Atanasova L."/>
            <person name="Karlsson M."/>
            <person name="Huettel B."/>
            <person name="Barry K.W."/>
            <person name="Haridas S."/>
            <person name="Chen C."/>
            <person name="Bauer D."/>
            <person name="Andreopoulos W."/>
            <person name="Pangilinan J."/>
            <person name="LaButti K."/>
            <person name="Riley R."/>
            <person name="Lipzen A."/>
            <person name="Clum A."/>
            <person name="Drula E."/>
            <person name="Henrissat B."/>
            <person name="Kohler A."/>
            <person name="Grigoriev I.V."/>
            <person name="Martin F.M."/>
            <person name="Hacquard S."/>
        </authorList>
    </citation>
    <scope>NUCLEOTIDE SEQUENCE</scope>
    <source>
        <strain evidence="2">MPI-CAGE-CH-0230</strain>
    </source>
</reference>
<evidence type="ECO:0000313" key="2">
    <source>
        <dbReference type="EMBL" id="KAH7016460.1"/>
    </source>
</evidence>
<dbReference type="Gene3D" id="3.90.79.10">
    <property type="entry name" value="Nucleoside Triphosphate Pyrophosphohydrolase"/>
    <property type="match status" value="1"/>
</dbReference>
<feature type="domain" description="Nudix hydrolase" evidence="1">
    <location>
        <begin position="20"/>
        <end position="177"/>
    </location>
</feature>
<dbReference type="AlphaFoldDB" id="A0A9P8XWL0"/>
<organism evidence="2 3">
    <name type="scientific">Microdochium trichocladiopsis</name>
    <dbReference type="NCBI Taxonomy" id="1682393"/>
    <lineage>
        <taxon>Eukaryota</taxon>
        <taxon>Fungi</taxon>
        <taxon>Dikarya</taxon>
        <taxon>Ascomycota</taxon>
        <taxon>Pezizomycotina</taxon>
        <taxon>Sordariomycetes</taxon>
        <taxon>Xylariomycetidae</taxon>
        <taxon>Xylariales</taxon>
        <taxon>Microdochiaceae</taxon>
        <taxon>Microdochium</taxon>
    </lineage>
</organism>
<dbReference type="RefSeq" id="XP_046006084.1">
    <property type="nucleotide sequence ID" value="XM_046157419.1"/>
</dbReference>
<comment type="caution">
    <text evidence="2">The sequence shown here is derived from an EMBL/GenBank/DDBJ whole genome shotgun (WGS) entry which is preliminary data.</text>
</comment>
<dbReference type="InterPro" id="IPR015797">
    <property type="entry name" value="NUDIX_hydrolase-like_dom_sf"/>
</dbReference>
<evidence type="ECO:0000259" key="1">
    <source>
        <dbReference type="PROSITE" id="PS51462"/>
    </source>
</evidence>
<accession>A0A9P8XWL0</accession>
<name>A0A9P8XWL0_9PEZI</name>
<dbReference type="OrthoDB" id="447842at2759"/>
<dbReference type="Pfam" id="PF00293">
    <property type="entry name" value="NUDIX"/>
    <property type="match status" value="1"/>
</dbReference>
<dbReference type="Proteomes" id="UP000756346">
    <property type="component" value="Unassembled WGS sequence"/>
</dbReference>
<dbReference type="EMBL" id="JAGTJQ010000012">
    <property type="protein sequence ID" value="KAH7016460.1"/>
    <property type="molecule type" value="Genomic_DNA"/>
</dbReference>
<sequence length="223" mass="25467">MSSDYMPAMTAPSPQPEKRMQMNGTMGLIFIKKPDGLYVWLHQRRKKTTTLVDGKVTKVYGGEHSFAGPGGGAELGETPEHSILREVAEEYLVDPEIIPIDNRNVLAETDDRMADGSFWRCHFYLLNQRNRKQRPQIAESEKEKATHVEQFKWSEIFRAIEAAAPDGETDRIKTTIEGKDGQRDVYFFASLINLVRERPDLKDERRILDAYEKAGAPLEPLEE</sequence>
<dbReference type="GeneID" id="70186965"/>